<organism evidence="1 2">
    <name type="scientific">Portunus trituberculatus</name>
    <name type="common">Swimming crab</name>
    <name type="synonym">Neptunus trituberculatus</name>
    <dbReference type="NCBI Taxonomy" id="210409"/>
    <lineage>
        <taxon>Eukaryota</taxon>
        <taxon>Metazoa</taxon>
        <taxon>Ecdysozoa</taxon>
        <taxon>Arthropoda</taxon>
        <taxon>Crustacea</taxon>
        <taxon>Multicrustacea</taxon>
        <taxon>Malacostraca</taxon>
        <taxon>Eumalacostraca</taxon>
        <taxon>Eucarida</taxon>
        <taxon>Decapoda</taxon>
        <taxon>Pleocyemata</taxon>
        <taxon>Brachyura</taxon>
        <taxon>Eubrachyura</taxon>
        <taxon>Portunoidea</taxon>
        <taxon>Portunidae</taxon>
        <taxon>Portuninae</taxon>
        <taxon>Portunus</taxon>
    </lineage>
</organism>
<dbReference type="Proteomes" id="UP000324222">
    <property type="component" value="Unassembled WGS sequence"/>
</dbReference>
<keyword evidence="2" id="KW-1185">Reference proteome</keyword>
<dbReference type="EMBL" id="VSRR010105907">
    <property type="protein sequence ID" value="MPC96416.1"/>
    <property type="molecule type" value="Genomic_DNA"/>
</dbReference>
<evidence type="ECO:0000313" key="2">
    <source>
        <dbReference type="Proteomes" id="UP000324222"/>
    </source>
</evidence>
<protein>
    <submittedName>
        <fullName evidence="1">Uncharacterized protein</fullName>
    </submittedName>
</protein>
<dbReference type="AlphaFoldDB" id="A0A5B7JQ08"/>
<accession>A0A5B7JQ08</accession>
<sequence length="80" mass="8843">MENELVKKVKCIVSEFNDEAGRERWVNNPSRGAPPHLSLRQAARVTLSSLGTTESTLPRPFHLAEPALRCCRALVALMTA</sequence>
<proteinExistence type="predicted"/>
<reference evidence="1 2" key="1">
    <citation type="submission" date="2019-05" db="EMBL/GenBank/DDBJ databases">
        <title>Another draft genome of Portunus trituberculatus and its Hox gene families provides insights of decapod evolution.</title>
        <authorList>
            <person name="Jeong J.-H."/>
            <person name="Song I."/>
            <person name="Kim S."/>
            <person name="Choi T."/>
            <person name="Kim D."/>
            <person name="Ryu S."/>
            <person name="Kim W."/>
        </authorList>
    </citation>
    <scope>NUCLEOTIDE SEQUENCE [LARGE SCALE GENOMIC DNA]</scope>
    <source>
        <tissue evidence="1">Muscle</tissue>
    </source>
</reference>
<comment type="caution">
    <text evidence="1">The sequence shown here is derived from an EMBL/GenBank/DDBJ whole genome shotgun (WGS) entry which is preliminary data.</text>
</comment>
<gene>
    <name evidence="1" type="ORF">E2C01_091674</name>
</gene>
<name>A0A5B7JQ08_PORTR</name>
<evidence type="ECO:0000313" key="1">
    <source>
        <dbReference type="EMBL" id="MPC96416.1"/>
    </source>
</evidence>